<dbReference type="Proteomes" id="UP000199544">
    <property type="component" value="Unassembled WGS sequence"/>
</dbReference>
<keyword evidence="2" id="KW-0749">Sporulation</keyword>
<proteinExistence type="inferred from homology"/>
<keyword evidence="1 3" id="KW-0808">Transferase</keyword>
<dbReference type="OrthoDB" id="1845399at2"/>
<dbReference type="InterPro" id="IPR020916">
    <property type="entry name" value="Gln_gamma-glutamylTfrase_bac"/>
</dbReference>
<dbReference type="RefSeq" id="WP_090235424.1">
    <property type="nucleotide sequence ID" value="NZ_FNHW01000001.1"/>
</dbReference>
<evidence type="ECO:0000256" key="1">
    <source>
        <dbReference type="ARBA" id="ARBA00022679"/>
    </source>
</evidence>
<dbReference type="GO" id="GO:0030435">
    <property type="term" value="P:sporulation resulting in formation of a cellular spore"/>
    <property type="evidence" value="ECO:0007669"/>
    <property type="project" value="UniProtKB-KW"/>
</dbReference>
<evidence type="ECO:0000313" key="3">
    <source>
        <dbReference type="EMBL" id="SDM96756.1"/>
    </source>
</evidence>
<dbReference type="EMBL" id="FNHW01000001">
    <property type="protein sequence ID" value="SDM96756.1"/>
    <property type="molecule type" value="Genomic_DNA"/>
</dbReference>
<dbReference type="Pfam" id="PF20085">
    <property type="entry name" value="TGL"/>
    <property type="match status" value="1"/>
</dbReference>
<protein>
    <submittedName>
        <fullName evidence="3">Protein-glutamine gamma-glutamyltransferase</fullName>
    </submittedName>
</protein>
<sequence>MVYIKGKQLNTLEDIPGFGQFSEAQRATAVRLLNSRESFFYDSSRQLQFEITYRANIVSSAYALKNSGARFATFQTARANRKFWILTAYGGFLIRPDVTPADAITDIFVNGRKYAFECTTSMMIILYKGLLETIGPTTFNQLFRGLLLWSTEHDEDLQLTAVTSGDSLPGDIRYIQNPEFHPATPQWQGENLIDLGNGMFFGHGIGVGMLGEFIEILNQRRRPGATTSAFLTAQIIRPNFRRMAEYTGHPLRRLLV</sequence>
<dbReference type="HAMAP" id="MF_00727">
    <property type="entry name" value="Tgl"/>
    <property type="match status" value="1"/>
</dbReference>
<dbReference type="AlphaFoldDB" id="A0A1G9XK26"/>
<organism evidence="3 4">
    <name type="scientific">Fictibacillus solisalsi</name>
    <dbReference type="NCBI Taxonomy" id="459525"/>
    <lineage>
        <taxon>Bacteria</taxon>
        <taxon>Bacillati</taxon>
        <taxon>Bacillota</taxon>
        <taxon>Bacilli</taxon>
        <taxon>Bacillales</taxon>
        <taxon>Fictibacillaceae</taxon>
        <taxon>Fictibacillus</taxon>
    </lineage>
</organism>
<reference evidence="4" key="1">
    <citation type="submission" date="2016-10" db="EMBL/GenBank/DDBJ databases">
        <authorList>
            <person name="Varghese N."/>
            <person name="Submissions S."/>
        </authorList>
    </citation>
    <scope>NUCLEOTIDE SEQUENCE [LARGE SCALE GENOMIC DNA]</scope>
    <source>
        <strain evidence="4">CGMCC 1.6854</strain>
    </source>
</reference>
<name>A0A1G9XK26_9BACL</name>
<gene>
    <name evidence="3" type="ORF">SAMN04488137_2832</name>
</gene>
<evidence type="ECO:0000313" key="4">
    <source>
        <dbReference type="Proteomes" id="UP000199544"/>
    </source>
</evidence>
<dbReference type="GO" id="GO:0003810">
    <property type="term" value="F:protein-glutamine gamma-glutamyltransferase activity"/>
    <property type="evidence" value="ECO:0007669"/>
    <property type="project" value="InterPro"/>
</dbReference>
<evidence type="ECO:0000256" key="2">
    <source>
        <dbReference type="ARBA" id="ARBA00022969"/>
    </source>
</evidence>
<accession>A0A1G9XK26</accession>
<dbReference type="STRING" id="459525.SAMN04488137_2832"/>
<keyword evidence="4" id="KW-1185">Reference proteome</keyword>